<evidence type="ECO:0000259" key="9">
    <source>
        <dbReference type="Pfam" id="PF02729"/>
    </source>
</evidence>
<feature type="binding site" evidence="7">
    <location>
        <position position="87"/>
    </location>
    <ligand>
        <name>L-aspartate</name>
        <dbReference type="ChEBI" id="CHEBI:29991"/>
    </ligand>
</feature>
<dbReference type="RefSeq" id="WP_036906176.1">
    <property type="nucleotide sequence ID" value="NZ_CP138967.1"/>
</dbReference>
<feature type="domain" description="Aspartate/ornithine carbamoyltransferase carbamoyl-P binding" evidence="9">
    <location>
        <begin position="8"/>
        <end position="153"/>
    </location>
</feature>
<dbReference type="GO" id="GO:0016597">
    <property type="term" value="F:amino acid binding"/>
    <property type="evidence" value="ECO:0007669"/>
    <property type="project" value="InterPro"/>
</dbReference>
<dbReference type="EMBL" id="JNAX01000012">
    <property type="protein sequence ID" value="KGG20257.1"/>
    <property type="molecule type" value="Genomic_DNA"/>
</dbReference>
<comment type="function">
    <text evidence="5 7">Catalyzes the condensation of carbamoyl phosphate and aspartate to form carbamoyl aspartate and inorganic phosphate, the committed step in the de novo pyrimidine nucleotide biosynthesis pathway.</text>
</comment>
<proteinExistence type="inferred from homology"/>
<dbReference type="Gene3D" id="3.40.50.1370">
    <property type="entry name" value="Aspartate/ornithine carbamoyltransferase"/>
    <property type="match status" value="2"/>
</dbReference>
<dbReference type="AlphaFoldDB" id="A0A0A2C3Y7"/>
<dbReference type="GO" id="GO:0006520">
    <property type="term" value="P:amino acid metabolic process"/>
    <property type="evidence" value="ECO:0007669"/>
    <property type="project" value="InterPro"/>
</dbReference>
<name>A0A0A2C3Y7_PROMR</name>
<dbReference type="Pfam" id="PF02729">
    <property type="entry name" value="OTCace_N"/>
    <property type="match status" value="1"/>
</dbReference>
<dbReference type="SUPFAM" id="SSF53671">
    <property type="entry name" value="Aspartate/ornithine carbamoyltransferase"/>
    <property type="match status" value="1"/>
</dbReference>
<dbReference type="Pfam" id="PF00185">
    <property type="entry name" value="OTCace"/>
    <property type="match status" value="1"/>
</dbReference>
<comment type="pathway">
    <text evidence="1 7">Pyrimidine metabolism; UMP biosynthesis via de novo pathway; (S)-dihydroorotate from bicarbonate: step 2/3.</text>
</comment>
<dbReference type="PRINTS" id="PR00101">
    <property type="entry name" value="ATCASE"/>
</dbReference>
<dbReference type="PANTHER" id="PTHR45753:SF6">
    <property type="entry name" value="ASPARTATE CARBAMOYLTRANSFERASE"/>
    <property type="match status" value="1"/>
</dbReference>
<feature type="binding site" evidence="7">
    <location>
        <position position="182"/>
    </location>
    <ligand>
        <name>L-aspartate</name>
        <dbReference type="ChEBI" id="CHEBI:29991"/>
    </ligand>
</feature>
<feature type="binding site" evidence="7">
    <location>
        <position position="294"/>
    </location>
    <ligand>
        <name>carbamoyl phosphate</name>
        <dbReference type="ChEBI" id="CHEBI:58228"/>
    </ligand>
</feature>
<feature type="binding site" evidence="7">
    <location>
        <position position="145"/>
    </location>
    <ligand>
        <name>carbamoyl phosphate</name>
        <dbReference type="ChEBI" id="CHEBI:58228"/>
    </ligand>
</feature>
<feature type="binding site" evidence="7">
    <location>
        <position position="109"/>
    </location>
    <ligand>
        <name>carbamoyl phosphate</name>
        <dbReference type="ChEBI" id="CHEBI:58228"/>
    </ligand>
</feature>
<organism evidence="10 11">
    <name type="scientific">Prochlorococcus marinus str. PAC1</name>
    <dbReference type="NCBI Taxonomy" id="59924"/>
    <lineage>
        <taxon>Bacteria</taxon>
        <taxon>Bacillati</taxon>
        <taxon>Cyanobacteriota</taxon>
        <taxon>Cyanophyceae</taxon>
        <taxon>Synechococcales</taxon>
        <taxon>Prochlorococcaceae</taxon>
        <taxon>Prochlorococcus</taxon>
    </lineage>
</organism>
<evidence type="ECO:0000256" key="4">
    <source>
        <dbReference type="ARBA" id="ARBA00022975"/>
    </source>
</evidence>
<feature type="binding site" evidence="7">
    <location>
        <position position="60"/>
    </location>
    <ligand>
        <name>carbamoyl phosphate</name>
        <dbReference type="ChEBI" id="CHEBI:58228"/>
    </ligand>
</feature>
<dbReference type="InterPro" id="IPR002082">
    <property type="entry name" value="Asp_carbamoyltransf"/>
</dbReference>
<dbReference type="GO" id="GO:0044205">
    <property type="term" value="P:'de novo' UMP biosynthetic process"/>
    <property type="evidence" value="ECO:0007669"/>
    <property type="project" value="UniProtKB-UniRule"/>
</dbReference>
<feature type="binding site" evidence="7">
    <location>
        <position position="295"/>
    </location>
    <ligand>
        <name>carbamoyl phosphate</name>
        <dbReference type="ChEBI" id="CHEBI:58228"/>
    </ligand>
</feature>
<evidence type="ECO:0000313" key="10">
    <source>
        <dbReference type="EMBL" id="KGG20257.1"/>
    </source>
</evidence>
<dbReference type="GO" id="GO:0004070">
    <property type="term" value="F:aspartate carbamoyltransferase activity"/>
    <property type="evidence" value="ECO:0007669"/>
    <property type="project" value="UniProtKB-UniRule"/>
</dbReference>
<sequence length="339" mass="37933">MNNWKHNHVLDLSTFSLEDYKTVLELTTRFKDVHKSSSRKLPALHGRLIANLFFEPSTRTRTSFELAAKRLSADVQNFSVSSSSLSKGETPLDTILTYISMGADILVIRHESTNVPAELANYIDINNINTSILNAGDGFHSHPSQGLLDLFTLATFFNPNEPSTNSLLNKKITIVGDILHSRVARSNLWALTACGAEVTLCGPPSLLPDEFIDFVQNPRPGQNFDPINKRGSVFIKRSLQDALKNSDAVMTLRLQKERMKQNMLKDLDSYHAQYGITHESLKWCEKKVPVLHPGPVNRGVEISNRLVEDNSINLISKQVENGIPTRMALLYLLGLNKKD</sequence>
<dbReference type="GO" id="GO:0006207">
    <property type="term" value="P:'de novo' pyrimidine nucleobase biosynthetic process"/>
    <property type="evidence" value="ECO:0007669"/>
    <property type="project" value="InterPro"/>
</dbReference>
<evidence type="ECO:0000256" key="3">
    <source>
        <dbReference type="ARBA" id="ARBA00022679"/>
    </source>
</evidence>
<dbReference type="InterPro" id="IPR036901">
    <property type="entry name" value="Asp/Orn_carbamoylTrfase_sf"/>
</dbReference>
<dbReference type="GO" id="GO:0005829">
    <property type="term" value="C:cytosol"/>
    <property type="evidence" value="ECO:0007669"/>
    <property type="project" value="TreeGrafter"/>
</dbReference>
<dbReference type="UniPathway" id="UPA00070">
    <property type="reaction ID" value="UER00116"/>
</dbReference>
<feature type="domain" description="Aspartate/ornithine carbamoyltransferase Asp/Orn-binding" evidence="8">
    <location>
        <begin position="169"/>
        <end position="333"/>
    </location>
</feature>
<dbReference type="NCBIfam" id="TIGR00670">
    <property type="entry name" value="asp_carb_tr"/>
    <property type="match status" value="1"/>
</dbReference>
<evidence type="ECO:0000256" key="6">
    <source>
        <dbReference type="ARBA" id="ARBA00048859"/>
    </source>
</evidence>
<evidence type="ECO:0000256" key="7">
    <source>
        <dbReference type="HAMAP-Rule" id="MF_00001"/>
    </source>
</evidence>
<evidence type="ECO:0000256" key="2">
    <source>
        <dbReference type="ARBA" id="ARBA00008896"/>
    </source>
</evidence>
<accession>A0A0A2C3Y7</accession>
<dbReference type="HAMAP" id="MF_00001">
    <property type="entry name" value="Asp_carb_tr"/>
    <property type="match status" value="1"/>
</dbReference>
<evidence type="ECO:0000256" key="5">
    <source>
        <dbReference type="ARBA" id="ARBA00043884"/>
    </source>
</evidence>
<dbReference type="EC" id="2.1.3.2" evidence="7"/>
<gene>
    <name evidence="7" type="primary">pyrB</name>
    <name evidence="10" type="ORF">EV03_1217</name>
</gene>
<comment type="subunit">
    <text evidence="7">Heterododecamer (2C3:3R2) of six catalytic PyrB chains organized as two trimers (C3), and six regulatory PyrI chains organized as three dimers (R2).</text>
</comment>
<comment type="catalytic activity">
    <reaction evidence="6 7">
        <text>carbamoyl phosphate + L-aspartate = N-carbamoyl-L-aspartate + phosphate + H(+)</text>
        <dbReference type="Rhea" id="RHEA:20013"/>
        <dbReference type="ChEBI" id="CHEBI:15378"/>
        <dbReference type="ChEBI" id="CHEBI:29991"/>
        <dbReference type="ChEBI" id="CHEBI:32814"/>
        <dbReference type="ChEBI" id="CHEBI:43474"/>
        <dbReference type="ChEBI" id="CHEBI:58228"/>
        <dbReference type="EC" id="2.1.3.2"/>
    </reaction>
</comment>
<dbReference type="NCBIfam" id="NF002032">
    <property type="entry name" value="PRK00856.1"/>
    <property type="match status" value="1"/>
</dbReference>
<evidence type="ECO:0000313" key="11">
    <source>
        <dbReference type="Proteomes" id="UP000030392"/>
    </source>
</evidence>
<dbReference type="InterPro" id="IPR006131">
    <property type="entry name" value="Asp_carbamoyltransf_Asp/Orn-bd"/>
</dbReference>
<comment type="caution">
    <text evidence="10">The sequence shown here is derived from an EMBL/GenBank/DDBJ whole genome shotgun (WGS) entry which is preliminary data.</text>
</comment>
<evidence type="ECO:0000256" key="1">
    <source>
        <dbReference type="ARBA" id="ARBA00004852"/>
    </source>
</evidence>
<protein>
    <recommendedName>
        <fullName evidence="7">Aspartate carbamoyltransferase</fullName>
        <ecNumber evidence="7">2.1.3.2</ecNumber>
    </recommendedName>
    <alternativeName>
        <fullName evidence="7">Aspartate transcarbamylase</fullName>
        <shortName evidence="7">ATCase</shortName>
    </alternativeName>
</protein>
<feature type="binding site" evidence="7">
    <location>
        <position position="142"/>
    </location>
    <ligand>
        <name>carbamoyl phosphate</name>
        <dbReference type="ChEBI" id="CHEBI:58228"/>
    </ligand>
</feature>
<comment type="similarity">
    <text evidence="2 7">Belongs to the aspartate/ornithine carbamoyltransferase superfamily. ATCase family.</text>
</comment>
<dbReference type="PROSITE" id="PS00097">
    <property type="entry name" value="CARBAMOYLTRANSFERASE"/>
    <property type="match status" value="1"/>
</dbReference>
<dbReference type="PANTHER" id="PTHR45753">
    <property type="entry name" value="ORNITHINE CARBAMOYLTRANSFERASE, MITOCHONDRIAL"/>
    <property type="match status" value="1"/>
</dbReference>
<feature type="binding site" evidence="7">
    <location>
        <position position="253"/>
    </location>
    <ligand>
        <name>L-aspartate</name>
        <dbReference type="ChEBI" id="CHEBI:29991"/>
    </ligand>
</feature>
<keyword evidence="4 7" id="KW-0665">Pyrimidine biosynthesis</keyword>
<dbReference type="InterPro" id="IPR006132">
    <property type="entry name" value="Asp/Orn_carbamoyltranf_P-bd"/>
</dbReference>
<dbReference type="Proteomes" id="UP000030392">
    <property type="component" value="Unassembled WGS sequence"/>
</dbReference>
<feature type="binding site" evidence="7">
    <location>
        <position position="59"/>
    </location>
    <ligand>
        <name>carbamoyl phosphate</name>
        <dbReference type="ChEBI" id="CHEBI:58228"/>
    </ligand>
</feature>
<reference evidence="11" key="1">
    <citation type="journal article" date="2014" name="Sci. Data">
        <title>Genomes of diverse isolates of the marine cyanobacterium Prochlorococcus.</title>
        <authorList>
            <person name="Biller S."/>
            <person name="Berube P."/>
            <person name="Thompson J."/>
            <person name="Kelly L."/>
            <person name="Roggensack S."/>
            <person name="Awad L."/>
            <person name="Roache-Johnson K."/>
            <person name="Ding H."/>
            <person name="Giovannoni S.J."/>
            <person name="Moore L.R."/>
            <person name="Chisholm S.W."/>
        </authorList>
    </citation>
    <scope>NUCLEOTIDE SEQUENCE [LARGE SCALE GENOMIC DNA]</scope>
    <source>
        <strain evidence="11">PAC1</strain>
    </source>
</reference>
<dbReference type="InterPro" id="IPR006130">
    <property type="entry name" value="Asp/Orn_carbamoylTrfase"/>
</dbReference>
<keyword evidence="3 7" id="KW-0808">Transferase</keyword>
<evidence type="ECO:0000259" key="8">
    <source>
        <dbReference type="Pfam" id="PF00185"/>
    </source>
</evidence>
<dbReference type="PRINTS" id="PR00100">
    <property type="entry name" value="AOTCASE"/>
</dbReference>